<reference evidence="1 7" key="1">
    <citation type="journal article" date="2014" name="J. Bacteriol.">
        <title>Role of an Archaeal PitA Transporter in the Copper and Arsenic Resistance of Metallosphaera sedula, an Extreme Thermoacidophile.</title>
        <authorList>
            <person name="McCarthy S."/>
            <person name="Ai C."/>
            <person name="Wheaton G."/>
            <person name="Tevatia R."/>
            <person name="Eckrich V."/>
            <person name="Kelly R."/>
            <person name="Blum P."/>
        </authorList>
    </citation>
    <scope>NUCLEOTIDE SEQUENCE [LARGE SCALE GENOMIC DNA]</scope>
    <source>
        <strain evidence="1 7">CuR1</strain>
    </source>
</reference>
<gene>
    <name evidence="1" type="ORF">HA72_0953</name>
    <name evidence="2" type="ORF">MsedA_0968</name>
    <name evidence="3" type="ORF">MsedB_0969</name>
    <name evidence="4" type="ORF">MsedC_0968</name>
    <name evidence="5" type="ORF">MsedD_0969</name>
    <name evidence="6" type="ORF">MsedE_0969</name>
</gene>
<evidence type="ECO:0000313" key="9">
    <source>
        <dbReference type="Proteomes" id="UP000061362"/>
    </source>
</evidence>
<dbReference type="EMBL" id="CP012175">
    <property type="protein sequence ID" value="AKV80755.1"/>
    <property type="molecule type" value="Genomic_DNA"/>
</dbReference>
<dbReference type="Proteomes" id="UP000062398">
    <property type="component" value="Chromosome"/>
</dbReference>
<dbReference type="Proteomes" id="UP000056255">
    <property type="component" value="Chromosome"/>
</dbReference>
<dbReference type="EMBL" id="CP012172">
    <property type="protein sequence ID" value="AKV74018.1"/>
    <property type="molecule type" value="Genomic_DNA"/>
</dbReference>
<name>A0A088E730_9CREN</name>
<evidence type="ECO:0000313" key="1">
    <source>
        <dbReference type="EMBL" id="AIM27110.1"/>
    </source>
</evidence>
<dbReference type="Proteomes" id="UP000068832">
    <property type="component" value="Chromosome"/>
</dbReference>
<dbReference type="Proteomes" id="UP000062475">
    <property type="component" value="Chromosome"/>
</dbReference>
<accession>A0A088E730</accession>
<evidence type="ECO:0000313" key="11">
    <source>
        <dbReference type="Proteomes" id="UP000062475"/>
    </source>
</evidence>
<evidence type="ECO:0000313" key="10">
    <source>
        <dbReference type="Proteomes" id="UP000062398"/>
    </source>
</evidence>
<dbReference type="GeneID" id="91755417"/>
<proteinExistence type="predicted"/>
<evidence type="ECO:0000313" key="5">
    <source>
        <dbReference type="EMBL" id="AKV80755.1"/>
    </source>
</evidence>
<dbReference type="Proteomes" id="UP000029084">
    <property type="component" value="Chromosome"/>
</dbReference>
<reference evidence="9 10" key="2">
    <citation type="journal article" date="2015" name="Genome Announc.">
        <title>Complete Genome Sequences of Evolved Arsenate-Resistant Metallosphaera sedula Strains.</title>
        <authorList>
            <person name="Ai C."/>
            <person name="McCarthy S."/>
            <person name="Schackwitz W."/>
            <person name="Martin J."/>
            <person name="Lipzen A."/>
            <person name="Blum P."/>
        </authorList>
    </citation>
    <scope>NUCLEOTIDE SEQUENCE [LARGE SCALE GENOMIC DNA]</scope>
    <source>
        <strain evidence="4 10">ARS120-1</strain>
        <strain evidence="5 9">ARS120-2</strain>
        <strain evidence="2 12">ARS50-1</strain>
        <strain evidence="3 11">ARS50-2</strain>
    </source>
</reference>
<organism evidence="1 7">
    <name type="scientific">Metallosphaera sedula</name>
    <dbReference type="NCBI Taxonomy" id="43687"/>
    <lineage>
        <taxon>Archaea</taxon>
        <taxon>Thermoproteota</taxon>
        <taxon>Thermoprotei</taxon>
        <taxon>Sulfolobales</taxon>
        <taxon>Sulfolobaceae</taxon>
        <taxon>Metallosphaera</taxon>
    </lineage>
</organism>
<dbReference type="EMBL" id="CP012174">
    <property type="protein sequence ID" value="AKV78510.1"/>
    <property type="molecule type" value="Genomic_DNA"/>
</dbReference>
<dbReference type="EMBL" id="CP008822">
    <property type="protein sequence ID" value="AIM27110.1"/>
    <property type="molecule type" value="Genomic_DNA"/>
</dbReference>
<evidence type="ECO:0000313" key="6">
    <source>
        <dbReference type="EMBL" id="AKV82997.1"/>
    </source>
</evidence>
<protein>
    <submittedName>
        <fullName evidence="1">Uncharacterized protein</fullName>
    </submittedName>
</protein>
<dbReference type="PATRIC" id="fig|43687.5.peg.984"/>
<reference evidence="6 8" key="3">
    <citation type="submission" date="2015-07" db="EMBL/GenBank/DDBJ databases">
        <title>Physiological, transcriptional responses and genome re-sequencing of acid resistant extremely thermoacidophilic Metallosphaera sedula SARC-M1.</title>
        <authorList>
            <person name="Ai C."/>
            <person name="McCarthy S."/>
            <person name="Eckrich V."/>
            <person name="Rudrappa D."/>
            <person name="Qiu G."/>
            <person name="Blum P."/>
        </authorList>
    </citation>
    <scope>NUCLEOTIDE SEQUENCE [LARGE SCALE GENOMIC DNA]</scope>
    <source>
        <strain evidence="6 8">SARC-M1</strain>
    </source>
</reference>
<evidence type="ECO:0000313" key="8">
    <source>
        <dbReference type="Proteomes" id="UP000056255"/>
    </source>
</evidence>
<evidence type="ECO:0000313" key="3">
    <source>
        <dbReference type="EMBL" id="AKV76257.1"/>
    </source>
</evidence>
<dbReference type="Proteomes" id="UP000061362">
    <property type="component" value="Chromosome"/>
</dbReference>
<dbReference type="RefSeq" id="WP_012020911.1">
    <property type="nucleotide sequence ID" value="NZ_CP008822.1"/>
</dbReference>
<evidence type="ECO:0000313" key="2">
    <source>
        <dbReference type="EMBL" id="AKV74018.1"/>
    </source>
</evidence>
<dbReference type="EMBL" id="CP012173">
    <property type="protein sequence ID" value="AKV76257.1"/>
    <property type="molecule type" value="Genomic_DNA"/>
</dbReference>
<evidence type="ECO:0000313" key="12">
    <source>
        <dbReference type="Proteomes" id="UP000068832"/>
    </source>
</evidence>
<evidence type="ECO:0000313" key="4">
    <source>
        <dbReference type="EMBL" id="AKV78510.1"/>
    </source>
</evidence>
<sequence length="63" mass="7403">MSDIVDKLKNDPEFIKRVAESVSQNIVISYINQLNEKMNTVIRDVEEIRKGEERDNKIEQLAR</sequence>
<evidence type="ECO:0000313" key="7">
    <source>
        <dbReference type="Proteomes" id="UP000029084"/>
    </source>
</evidence>
<dbReference type="AlphaFoldDB" id="A0A088E730"/>
<dbReference type="EMBL" id="CP012176">
    <property type="protein sequence ID" value="AKV82997.1"/>
    <property type="molecule type" value="Genomic_DNA"/>
</dbReference>